<evidence type="ECO:0000256" key="7">
    <source>
        <dbReference type="SAM" id="Phobius"/>
    </source>
</evidence>
<evidence type="ECO:0000256" key="4">
    <source>
        <dbReference type="ARBA" id="ARBA00022692"/>
    </source>
</evidence>
<evidence type="ECO:0000256" key="3">
    <source>
        <dbReference type="ARBA" id="ARBA00022475"/>
    </source>
</evidence>
<feature type="transmembrane region" description="Helical" evidence="7">
    <location>
        <begin position="154"/>
        <end position="177"/>
    </location>
</feature>
<dbReference type="GO" id="GO:0005886">
    <property type="term" value="C:plasma membrane"/>
    <property type="evidence" value="ECO:0007669"/>
    <property type="project" value="UniProtKB-SubCell"/>
</dbReference>
<dbReference type="Proteomes" id="UP000253970">
    <property type="component" value="Unassembled WGS sequence"/>
</dbReference>
<feature type="transmembrane region" description="Helical" evidence="7">
    <location>
        <begin position="86"/>
        <end position="104"/>
    </location>
</feature>
<feature type="transmembrane region" description="Helical" evidence="7">
    <location>
        <begin position="116"/>
        <end position="142"/>
    </location>
</feature>
<dbReference type="PANTHER" id="PTHR34856">
    <property type="entry name" value="PROTEIN NRFD"/>
    <property type="match status" value="1"/>
</dbReference>
<sequence length="287" mass="29236">MFGPLIVIYLFLAGAGCGTFVAAVYLSQRARSSAALRRSLGRVALPSLVISCGMVAVGAACLMLDLGRPELALDVLANPAGSVLSVGAWALVAFMAAVAALLACNLRVLGLGRGAVLAVQALGCASALVVMVYSGLFLSTIWTLPLLASPLVPVLFTCSSLSCGAAVMLVLPLLCDADPQPLFARLSRIDGALLALEAVVLTAFMVAAAGDVLSSAAAQRLLTGDMAPAFWGALAAAGIAAPFALEAALRRPDARACACIGVLVLIGGFFLRYCLCTAPFMDIASYL</sequence>
<feature type="transmembrane region" description="Helical" evidence="7">
    <location>
        <begin position="6"/>
        <end position="26"/>
    </location>
</feature>
<keyword evidence="4 7" id="KW-0812">Transmembrane</keyword>
<comment type="similarity">
    <text evidence="2">Belongs to the NrfD family.</text>
</comment>
<dbReference type="InterPro" id="IPR005614">
    <property type="entry name" value="NrfD-like"/>
</dbReference>
<dbReference type="InterPro" id="IPR052049">
    <property type="entry name" value="Electron_transfer_protein"/>
</dbReference>
<evidence type="ECO:0000313" key="9">
    <source>
        <dbReference type="Proteomes" id="UP000253970"/>
    </source>
</evidence>
<dbReference type="PANTHER" id="PTHR34856:SF2">
    <property type="entry name" value="PROTEIN NRFD"/>
    <property type="match status" value="1"/>
</dbReference>
<evidence type="ECO:0000256" key="6">
    <source>
        <dbReference type="ARBA" id="ARBA00023136"/>
    </source>
</evidence>
<comment type="caution">
    <text evidence="8">The sequence shown here is derived from an EMBL/GenBank/DDBJ whole genome shotgun (WGS) entry which is preliminary data.</text>
</comment>
<name>A0A369MFQ9_EGGLN</name>
<dbReference type="RefSeq" id="WP_114534176.1">
    <property type="nucleotide sequence ID" value="NZ_CP089333.1"/>
</dbReference>
<feature type="transmembrane region" description="Helical" evidence="7">
    <location>
        <begin position="229"/>
        <end position="249"/>
    </location>
</feature>
<protein>
    <submittedName>
        <fullName evidence="8">Polysulfide reductase</fullName>
    </submittedName>
</protein>
<reference evidence="8 9" key="1">
    <citation type="journal article" date="2018" name="Elife">
        <title>Discovery and characterization of a prevalent human gut bacterial enzyme sufficient for the inactivation of a family of plant toxins.</title>
        <authorList>
            <person name="Koppel N."/>
            <person name="Bisanz J.E."/>
            <person name="Pandelia M.E."/>
            <person name="Turnbaugh P.J."/>
            <person name="Balskus E.P."/>
        </authorList>
    </citation>
    <scope>NUCLEOTIDE SEQUENCE [LARGE SCALE GENOMIC DNA]</scope>
    <source>
        <strain evidence="8 9">W1 BHI 6</strain>
    </source>
</reference>
<proteinExistence type="inferred from homology"/>
<comment type="subcellular location">
    <subcellularLocation>
        <location evidence="1">Cell membrane</location>
        <topology evidence="1">Multi-pass membrane protein</topology>
    </subcellularLocation>
</comment>
<keyword evidence="5 7" id="KW-1133">Transmembrane helix</keyword>
<dbReference type="EMBL" id="PPTU01000014">
    <property type="protein sequence ID" value="RDB69372.1"/>
    <property type="molecule type" value="Genomic_DNA"/>
</dbReference>
<feature type="transmembrane region" description="Helical" evidence="7">
    <location>
        <begin position="47"/>
        <end position="66"/>
    </location>
</feature>
<feature type="transmembrane region" description="Helical" evidence="7">
    <location>
        <begin position="189"/>
        <end position="209"/>
    </location>
</feature>
<keyword evidence="6 7" id="KW-0472">Membrane</keyword>
<dbReference type="AlphaFoldDB" id="A0A369MFQ9"/>
<evidence type="ECO:0000313" key="8">
    <source>
        <dbReference type="EMBL" id="RDB69372.1"/>
    </source>
</evidence>
<keyword evidence="3" id="KW-1003">Cell membrane</keyword>
<evidence type="ECO:0000256" key="1">
    <source>
        <dbReference type="ARBA" id="ARBA00004651"/>
    </source>
</evidence>
<evidence type="ECO:0000256" key="5">
    <source>
        <dbReference type="ARBA" id="ARBA00022989"/>
    </source>
</evidence>
<organism evidence="8 9">
    <name type="scientific">Eggerthella lenta</name>
    <name type="common">Eubacterium lentum</name>
    <dbReference type="NCBI Taxonomy" id="84112"/>
    <lineage>
        <taxon>Bacteria</taxon>
        <taxon>Bacillati</taxon>
        <taxon>Actinomycetota</taxon>
        <taxon>Coriobacteriia</taxon>
        <taxon>Eggerthellales</taxon>
        <taxon>Eggerthellaceae</taxon>
        <taxon>Eggerthella</taxon>
    </lineage>
</organism>
<dbReference type="Gene3D" id="1.20.1630.10">
    <property type="entry name" value="Formate dehydrogenase/DMSO reductase domain"/>
    <property type="match status" value="1"/>
</dbReference>
<gene>
    <name evidence="8" type="ORF">C1875_09795</name>
</gene>
<accession>A0A369MFQ9</accession>
<evidence type="ECO:0000256" key="2">
    <source>
        <dbReference type="ARBA" id="ARBA00008929"/>
    </source>
</evidence>
<dbReference type="Pfam" id="PF03916">
    <property type="entry name" value="NrfD"/>
    <property type="match status" value="1"/>
</dbReference>
<feature type="transmembrane region" description="Helical" evidence="7">
    <location>
        <begin position="256"/>
        <end position="281"/>
    </location>
</feature>